<dbReference type="FunFam" id="3.40.50.720:FF:000261">
    <property type="entry name" value="NADPH-dependent 1-acyldihydroxyacetone phosphate reductase"/>
    <property type="match status" value="1"/>
</dbReference>
<evidence type="ECO:0000256" key="4">
    <source>
        <dbReference type="RuleBase" id="RU000363"/>
    </source>
</evidence>
<dbReference type="CDD" id="cd05374">
    <property type="entry name" value="17beta-HSD-like_SDR_c"/>
    <property type="match status" value="1"/>
</dbReference>
<protein>
    <recommendedName>
        <fullName evidence="7">Oxidoreductase</fullName>
    </recommendedName>
</protein>
<organism evidence="5 6">
    <name type="scientific">Thamnocephalis sphaerospora</name>
    <dbReference type="NCBI Taxonomy" id="78915"/>
    <lineage>
        <taxon>Eukaryota</taxon>
        <taxon>Fungi</taxon>
        <taxon>Fungi incertae sedis</taxon>
        <taxon>Zoopagomycota</taxon>
        <taxon>Zoopagomycotina</taxon>
        <taxon>Zoopagomycetes</taxon>
        <taxon>Zoopagales</taxon>
        <taxon>Sigmoideomycetaceae</taxon>
        <taxon>Thamnocephalis</taxon>
    </lineage>
</organism>
<dbReference type="InterPro" id="IPR036291">
    <property type="entry name" value="NAD(P)-bd_dom_sf"/>
</dbReference>
<dbReference type="PROSITE" id="PS00061">
    <property type="entry name" value="ADH_SHORT"/>
    <property type="match status" value="1"/>
</dbReference>
<name>A0A4P9XNA2_9FUNG</name>
<dbReference type="Proteomes" id="UP000271241">
    <property type="component" value="Unassembled WGS sequence"/>
</dbReference>
<evidence type="ECO:0000256" key="3">
    <source>
        <dbReference type="ARBA" id="ARBA00023002"/>
    </source>
</evidence>
<dbReference type="InterPro" id="IPR020904">
    <property type="entry name" value="Sc_DH/Rdtase_CS"/>
</dbReference>
<dbReference type="PANTHER" id="PTHR44169:SF6">
    <property type="entry name" value="NADPH-DEPENDENT 1-ACYLDIHYDROXYACETONE PHOSPHATE REDUCTASE"/>
    <property type="match status" value="1"/>
</dbReference>
<dbReference type="STRING" id="78915.A0A4P9XNA2"/>
<dbReference type="GO" id="GO:0005783">
    <property type="term" value="C:endoplasmic reticulum"/>
    <property type="evidence" value="ECO:0007669"/>
    <property type="project" value="TreeGrafter"/>
</dbReference>
<evidence type="ECO:0000313" key="6">
    <source>
        <dbReference type="Proteomes" id="UP000271241"/>
    </source>
</evidence>
<gene>
    <name evidence="5" type="ORF">THASP1DRAFT_24430</name>
</gene>
<dbReference type="InterPro" id="IPR002347">
    <property type="entry name" value="SDR_fam"/>
</dbReference>
<sequence>MSSSADTRKVVLITGCSRGGIGHSLSREFAKANCIVYATARRVHAMAGLPEAGVRTLQLDVTNTEEIQSVVQTVISEQGRIDVLVNIAGICICSPVLDQDLNEARRLFDTNVWGALALTQAVAPHMCRRRSGCVVNLGSISPLAFTPWHSTYGASKAALHHYTDSLRREMAPFNVNVMLVIAGNIKSDMVRKSHETINIKSDSIYKPQEKYMHELIGLEPYIYPMDTDTFAKKLAKKVLSSRPPYAFYTARFSTLYWILEFTPRSFSEVRL</sequence>
<reference evidence="6" key="1">
    <citation type="journal article" date="2018" name="Nat. Microbiol.">
        <title>Leveraging single-cell genomics to expand the fungal tree of life.</title>
        <authorList>
            <person name="Ahrendt S.R."/>
            <person name="Quandt C.A."/>
            <person name="Ciobanu D."/>
            <person name="Clum A."/>
            <person name="Salamov A."/>
            <person name="Andreopoulos B."/>
            <person name="Cheng J.F."/>
            <person name="Woyke T."/>
            <person name="Pelin A."/>
            <person name="Henrissat B."/>
            <person name="Reynolds N.K."/>
            <person name="Benny G.L."/>
            <person name="Smith M.E."/>
            <person name="James T.Y."/>
            <person name="Grigoriev I.V."/>
        </authorList>
    </citation>
    <scope>NUCLEOTIDE SEQUENCE [LARGE SCALE GENOMIC DNA]</scope>
    <source>
        <strain evidence="6">RSA 1356</strain>
    </source>
</reference>
<evidence type="ECO:0008006" key="7">
    <source>
        <dbReference type="Google" id="ProtNLM"/>
    </source>
</evidence>
<evidence type="ECO:0000313" key="5">
    <source>
        <dbReference type="EMBL" id="RKP07423.1"/>
    </source>
</evidence>
<dbReference type="Pfam" id="PF00106">
    <property type="entry name" value="adh_short"/>
    <property type="match status" value="1"/>
</dbReference>
<keyword evidence="2" id="KW-0521">NADP</keyword>
<evidence type="ECO:0000256" key="1">
    <source>
        <dbReference type="ARBA" id="ARBA00006484"/>
    </source>
</evidence>
<dbReference type="Gene3D" id="3.40.50.720">
    <property type="entry name" value="NAD(P)-binding Rossmann-like Domain"/>
    <property type="match status" value="1"/>
</dbReference>
<dbReference type="GO" id="GO:0016491">
    <property type="term" value="F:oxidoreductase activity"/>
    <property type="evidence" value="ECO:0007669"/>
    <property type="project" value="UniProtKB-KW"/>
</dbReference>
<dbReference type="PANTHER" id="PTHR44169">
    <property type="entry name" value="NADPH-DEPENDENT 1-ACYLDIHYDROXYACETONE PHOSPHATE REDUCTASE"/>
    <property type="match status" value="1"/>
</dbReference>
<dbReference type="OrthoDB" id="2102561at2759"/>
<dbReference type="EMBL" id="KZ992722">
    <property type="protein sequence ID" value="RKP07423.1"/>
    <property type="molecule type" value="Genomic_DNA"/>
</dbReference>
<keyword evidence="6" id="KW-1185">Reference proteome</keyword>
<accession>A0A4P9XNA2</accession>
<dbReference type="PRINTS" id="PR00081">
    <property type="entry name" value="GDHRDH"/>
</dbReference>
<keyword evidence="3" id="KW-0560">Oxidoreductase</keyword>
<evidence type="ECO:0000256" key="2">
    <source>
        <dbReference type="ARBA" id="ARBA00022857"/>
    </source>
</evidence>
<dbReference type="PRINTS" id="PR00080">
    <property type="entry name" value="SDRFAMILY"/>
</dbReference>
<dbReference type="SUPFAM" id="SSF51735">
    <property type="entry name" value="NAD(P)-binding Rossmann-fold domains"/>
    <property type="match status" value="1"/>
</dbReference>
<proteinExistence type="inferred from homology"/>
<dbReference type="AlphaFoldDB" id="A0A4P9XNA2"/>
<comment type="similarity">
    <text evidence="1 4">Belongs to the short-chain dehydrogenases/reductases (SDR) family.</text>
</comment>